<evidence type="ECO:0000313" key="2">
    <source>
        <dbReference type="Proteomes" id="UP001375240"/>
    </source>
</evidence>
<organism evidence="1 2">
    <name type="scientific">Orbilia brochopaga</name>
    <dbReference type="NCBI Taxonomy" id="3140254"/>
    <lineage>
        <taxon>Eukaryota</taxon>
        <taxon>Fungi</taxon>
        <taxon>Dikarya</taxon>
        <taxon>Ascomycota</taxon>
        <taxon>Pezizomycotina</taxon>
        <taxon>Orbiliomycetes</taxon>
        <taxon>Orbiliales</taxon>
        <taxon>Orbiliaceae</taxon>
        <taxon>Orbilia</taxon>
    </lineage>
</organism>
<dbReference type="AlphaFoldDB" id="A0AAV9UUX4"/>
<protein>
    <submittedName>
        <fullName evidence="1">Uncharacterized protein</fullName>
    </submittedName>
</protein>
<gene>
    <name evidence="1" type="ORF">TWF696_005808</name>
</gene>
<name>A0AAV9UUX4_9PEZI</name>
<sequence>MSDDGSLSITRIATLHAEEIGLAKRFCLQRLSERRAFTWEKLNSPVLWDGGIGSSDPVDDTKATVPVVFRLETNPCLSLPVTVSGSFNFPSVVHNSAVNQVATTYMLKMTNKNGVAFQSAKYSVPENDQEFEVSGFHLLQQQKQPVGPCKTVGDWKWEIQISEDDCKPSSDYGPRKSSSGLPVDVAQVLDFLIYAYVAYMRNYVEEKPWLYR</sequence>
<reference evidence="1 2" key="1">
    <citation type="submission" date="2019-10" db="EMBL/GenBank/DDBJ databases">
        <authorList>
            <person name="Palmer J.M."/>
        </authorList>
    </citation>
    <scope>NUCLEOTIDE SEQUENCE [LARGE SCALE GENOMIC DNA]</scope>
    <source>
        <strain evidence="1 2">TWF696</strain>
    </source>
</reference>
<accession>A0AAV9UUX4</accession>
<proteinExistence type="predicted"/>
<dbReference type="Proteomes" id="UP001375240">
    <property type="component" value="Unassembled WGS sequence"/>
</dbReference>
<evidence type="ECO:0000313" key="1">
    <source>
        <dbReference type="EMBL" id="KAK6349523.1"/>
    </source>
</evidence>
<comment type="caution">
    <text evidence="1">The sequence shown here is derived from an EMBL/GenBank/DDBJ whole genome shotgun (WGS) entry which is preliminary data.</text>
</comment>
<dbReference type="EMBL" id="JAVHNQ010000004">
    <property type="protein sequence ID" value="KAK6349523.1"/>
    <property type="molecule type" value="Genomic_DNA"/>
</dbReference>
<keyword evidence="2" id="KW-1185">Reference proteome</keyword>